<proteinExistence type="predicted"/>
<accession>A0A972FXT6</accession>
<evidence type="ECO:0000313" key="1">
    <source>
        <dbReference type="EMBL" id="NMH67189.1"/>
    </source>
</evidence>
<keyword evidence="2" id="KW-1185">Reference proteome</keyword>
<sequence length="160" mass="18262">MMDTNLHIDAFEQMLASPDMDDIYLKQLFDIYHQRLLANPGVCQKLARRGISMGSIEAHWIGYCDRTLNRYVPTSEHADGAGCRGALRRLGLTKVNGHEIFRGCIVEPLLEGDNIVAACGIKLICPSRPAPRIIQWYRHGVYTRAVRFHIMIWGRRYVAH</sequence>
<name>A0A972FXT6_9GAMM</name>
<reference evidence="1" key="1">
    <citation type="submission" date="2020-04" db="EMBL/GenBank/DDBJ databases">
        <title>Description of Shewanella salipaludis sp. nov., isolated from a salt marsh.</title>
        <authorList>
            <person name="Park S."/>
            <person name="Yoon J.-H."/>
        </authorList>
    </citation>
    <scope>NUCLEOTIDE SEQUENCE</scope>
    <source>
        <strain evidence="1">SHSM-M6</strain>
    </source>
</reference>
<gene>
    <name evidence="1" type="ORF">HC757_18745</name>
</gene>
<protein>
    <submittedName>
        <fullName evidence="1">Uncharacterized protein</fullName>
    </submittedName>
</protein>
<comment type="caution">
    <text evidence="1">The sequence shown here is derived from an EMBL/GenBank/DDBJ whole genome shotgun (WGS) entry which is preliminary data.</text>
</comment>
<organism evidence="1 2">
    <name type="scientific">Shewanella salipaludis</name>
    <dbReference type="NCBI Taxonomy" id="2723052"/>
    <lineage>
        <taxon>Bacteria</taxon>
        <taxon>Pseudomonadati</taxon>
        <taxon>Pseudomonadota</taxon>
        <taxon>Gammaproteobacteria</taxon>
        <taxon>Alteromonadales</taxon>
        <taxon>Shewanellaceae</taxon>
        <taxon>Shewanella</taxon>
    </lineage>
</organism>
<evidence type="ECO:0000313" key="2">
    <source>
        <dbReference type="Proteomes" id="UP000737113"/>
    </source>
</evidence>
<dbReference type="EMBL" id="JAAXYH010000025">
    <property type="protein sequence ID" value="NMH67189.1"/>
    <property type="molecule type" value="Genomic_DNA"/>
</dbReference>
<dbReference type="Proteomes" id="UP000737113">
    <property type="component" value="Unassembled WGS sequence"/>
</dbReference>
<dbReference type="AlphaFoldDB" id="A0A972FXT6"/>
<dbReference type="RefSeq" id="WP_169565963.1">
    <property type="nucleotide sequence ID" value="NZ_JAAXYH010000025.1"/>
</dbReference>